<dbReference type="Pfam" id="PF05043">
    <property type="entry name" value="Mga"/>
    <property type="match status" value="1"/>
</dbReference>
<dbReference type="InterPro" id="IPR007737">
    <property type="entry name" value="Mga_HTH"/>
</dbReference>
<comment type="caution">
    <text evidence="4">The sequence shown here is derived from an EMBL/GenBank/DDBJ whole genome shotgun (WGS) entry which is preliminary data.</text>
</comment>
<evidence type="ECO:0000256" key="1">
    <source>
        <dbReference type="ARBA" id="ARBA00023015"/>
    </source>
</evidence>
<name>A0AAE4HYA5_9ENTE</name>
<dbReference type="RefSeq" id="WP_311796276.1">
    <property type="nucleotide sequence ID" value="NZ_JARQAI010000001.1"/>
</dbReference>
<protein>
    <submittedName>
        <fullName evidence="4">Helix-turn-helix domain-containing protein</fullName>
    </submittedName>
</protein>
<dbReference type="EMBL" id="JARQAI010000001">
    <property type="protein sequence ID" value="MDT2735548.1"/>
    <property type="molecule type" value="Genomic_DNA"/>
</dbReference>
<proteinExistence type="predicted"/>
<accession>A0AAE4HYA5</accession>
<dbReference type="AlphaFoldDB" id="A0AAE4HYA5"/>
<reference evidence="4" key="1">
    <citation type="submission" date="2023-03" db="EMBL/GenBank/DDBJ databases">
        <authorList>
            <person name="Shen W."/>
            <person name="Cai J."/>
        </authorList>
    </citation>
    <scope>NUCLEOTIDE SEQUENCE</scope>
    <source>
        <strain evidence="4">P69-2</strain>
    </source>
</reference>
<dbReference type="PANTHER" id="PTHR30185:SF18">
    <property type="entry name" value="TRANSCRIPTIONAL REGULATOR MTLR"/>
    <property type="match status" value="1"/>
</dbReference>
<dbReference type="Proteomes" id="UP001180842">
    <property type="component" value="Unassembled WGS sequence"/>
</dbReference>
<sequence length="504" mass="58722">MNLRRLLKRDSQRQLQLIETLYYSEHARSSEELAHIIQCTPPALLNDIRAINLQSDYYKIIRENSLYRLEQKDNATIDVFFSNLLNRSTAFKLLEAILFEECSSLAELSQKLFCSLTTAQTVMKDLQEALSCWKLTILRRPFRLTGNETAIRHLFFLYFSEKKVARENTRFSSKFFQLGDAVVLSMIENNHLSVSLAQYQRLSLCFFISLVRISKGHRVTSRTLNSTSLVPPSQRATTPFSTFLRKELGLLYSEDVMKDSFWLLYSDMFLLGEEQKRQVLKTNYSIAYHYETHYELTEKLSLMLKTPLSPQQKDLLTTTLINQHLFHAKTKEIIGVLRDRKQDCLRLLENFHAHCVHQLRNLVIEFTEEYQLFGSPEFVDNYVYQIIATIPSCLNDMKQSEKNVSLLIVSTDSKMQESLLIELLRFSLRGNYTIQQINVKQLHNKSYLEVFEEHDIVISTSTFDVPNCRTPIIAVELCPSIQSLSKIQQLVDQTNKQNNRNFSN</sequence>
<gene>
    <name evidence="4" type="ORF">P7H00_00185</name>
</gene>
<keyword evidence="2" id="KW-0804">Transcription</keyword>
<evidence type="ECO:0000259" key="3">
    <source>
        <dbReference type="Pfam" id="PF05043"/>
    </source>
</evidence>
<dbReference type="InterPro" id="IPR050661">
    <property type="entry name" value="BglG_antiterminators"/>
</dbReference>
<evidence type="ECO:0000313" key="5">
    <source>
        <dbReference type="Proteomes" id="UP001180842"/>
    </source>
</evidence>
<dbReference type="PANTHER" id="PTHR30185">
    <property type="entry name" value="CRYPTIC BETA-GLUCOSIDE BGL OPERON ANTITERMINATOR"/>
    <property type="match status" value="1"/>
</dbReference>
<keyword evidence="1" id="KW-0805">Transcription regulation</keyword>
<organism evidence="4 5">
    <name type="scientific">Enterococcus pseudoavium</name>
    <dbReference type="NCBI Taxonomy" id="44007"/>
    <lineage>
        <taxon>Bacteria</taxon>
        <taxon>Bacillati</taxon>
        <taxon>Bacillota</taxon>
        <taxon>Bacilli</taxon>
        <taxon>Lactobacillales</taxon>
        <taxon>Enterococcaceae</taxon>
        <taxon>Enterococcus</taxon>
    </lineage>
</organism>
<evidence type="ECO:0000313" key="4">
    <source>
        <dbReference type="EMBL" id="MDT2735548.1"/>
    </source>
</evidence>
<evidence type="ECO:0000256" key="2">
    <source>
        <dbReference type="ARBA" id="ARBA00023163"/>
    </source>
</evidence>
<feature type="domain" description="Mga helix-turn-helix" evidence="3">
    <location>
        <begin position="74"/>
        <end position="159"/>
    </location>
</feature>